<evidence type="ECO:0000313" key="1">
    <source>
        <dbReference type="EMBL" id="PHP44862.1"/>
    </source>
</evidence>
<evidence type="ECO:0000313" key="2">
    <source>
        <dbReference type="Proteomes" id="UP000221568"/>
    </source>
</evidence>
<name>A0A7Z1KKG5_SALDU</name>
<protein>
    <submittedName>
        <fullName evidence="1">DedA family protein</fullName>
    </submittedName>
</protein>
<organism evidence="1 2">
    <name type="scientific">Salmonella dublin</name>
    <dbReference type="NCBI Taxonomy" id="98360"/>
    <lineage>
        <taxon>Bacteria</taxon>
        <taxon>Pseudomonadati</taxon>
        <taxon>Pseudomonadota</taxon>
        <taxon>Gammaproteobacteria</taxon>
        <taxon>Enterobacterales</taxon>
        <taxon>Enterobacteriaceae</taxon>
        <taxon>Salmonella</taxon>
    </lineage>
</organism>
<proteinExistence type="predicted"/>
<reference evidence="1 2" key="1">
    <citation type="submission" date="2017-10" db="EMBL/GenBank/DDBJ databases">
        <title>Characterization of the Virulence Potential of Salmonella enterica Isolates Carrying Incompatibility Group FIB Plasmids using Caco-2 Intestinal Epithelial Cells.</title>
        <authorList>
            <person name="Sanad Y."/>
            <person name="Khajanchi B."/>
            <person name="Deck J."/>
            <person name="Cox J."/>
            <person name="Thaker R."/>
            <person name="Han J."/>
            <person name="Nayak R."/>
            <person name="Foley S."/>
        </authorList>
    </citation>
    <scope>NUCLEOTIDE SEQUENCE [LARGE SCALE GENOMIC DNA]</scope>
    <source>
        <strain evidence="1 2">SE853</strain>
    </source>
</reference>
<sequence>MAIIQYIFAALLQHDFAALANPHVVSLVFFAMFAKLFLESCLQSASFLPGYSLLL</sequence>
<accession>A0A7Z1KKG5</accession>
<gene>
    <name evidence="1" type="ORF">CR088_30540</name>
</gene>
<dbReference type="EMBL" id="PDOM01000747">
    <property type="protein sequence ID" value="PHP44862.1"/>
    <property type="molecule type" value="Genomic_DNA"/>
</dbReference>
<comment type="caution">
    <text evidence="1">The sequence shown here is derived from an EMBL/GenBank/DDBJ whole genome shotgun (WGS) entry which is preliminary data.</text>
</comment>
<dbReference type="Proteomes" id="UP000221568">
    <property type="component" value="Unassembled WGS sequence"/>
</dbReference>
<dbReference type="AlphaFoldDB" id="A0A7Z1KKG5"/>
<feature type="non-terminal residue" evidence="1">
    <location>
        <position position="55"/>
    </location>
</feature>